<name>A0AAJ0BTK3_9PEZI</name>
<dbReference type="AlphaFoldDB" id="A0AAJ0BTK3"/>
<keyword evidence="2 4" id="KW-0863">Zinc-finger</keyword>
<keyword evidence="1" id="KW-0479">Metal-binding</keyword>
<dbReference type="InterPro" id="IPR027974">
    <property type="entry name" value="DUF4470"/>
</dbReference>
<organism evidence="6 7">
    <name type="scientific">Phialemonium atrogriseum</name>
    <dbReference type="NCBI Taxonomy" id="1093897"/>
    <lineage>
        <taxon>Eukaryota</taxon>
        <taxon>Fungi</taxon>
        <taxon>Dikarya</taxon>
        <taxon>Ascomycota</taxon>
        <taxon>Pezizomycotina</taxon>
        <taxon>Sordariomycetes</taxon>
        <taxon>Sordariomycetidae</taxon>
        <taxon>Cephalothecales</taxon>
        <taxon>Cephalothecaceae</taxon>
        <taxon>Phialemonium</taxon>
    </lineage>
</organism>
<dbReference type="PANTHER" id="PTHR10237:SF15">
    <property type="entry name" value="LD37257P"/>
    <property type="match status" value="1"/>
</dbReference>
<dbReference type="GO" id="GO:0008270">
    <property type="term" value="F:zinc ion binding"/>
    <property type="evidence" value="ECO:0007669"/>
    <property type="project" value="UniProtKB-KW"/>
</dbReference>
<accession>A0AAJ0BTK3</accession>
<dbReference type="PROSITE" id="PS50865">
    <property type="entry name" value="ZF_MYND_2"/>
    <property type="match status" value="1"/>
</dbReference>
<sequence>MLTPQLATVLKLFDPIGDTPAVCLTQGINPRDKHADILLLGCGDVRHILFTSHTDVRQMDITCCDVERAVLARNIILLTSILDDSNGRKNDDNWNIYYHMYLDQHRLDVLRAQATKLHGLFCDSGTLDKVRQIWDFYSTERKGHQQSAFKTSFRSSIQSSRFKRSNEHKGSLGILTSLRSGAPVCCLASCPCDPMFASPDNDAMLHYGTDPILGFHLSTAYAPLDAASPVVRLQEDIVAAARAEFRAWSDSFRSRSPGSFTMRVFAGDALAFSYTLQHRRATTTATSAHWYRDQHHLDPLTLDGDDYIPWGSAPLSFAVIDTSNLADRIGALNLLVAASPLLNGCSSASLYTDSIAKTSKIHPKPVDTLLCGHLPTVAVLLGLVPVEYWTNASFVSGGEKILDAAASKDSNKLVGGHAFVRTTWKRPISQRAGLGSPTPLQPLRFDESGLAQVLHRIYLQMFHGAGWSQSFASKLQSLFFPQLYNRPVFASLLCLVKSRVTVDWEKTMDILVGLIESNSNKLPLEVGYLQELYLYLHLLGVHSVDVHRRPFNTGPITTPTGDVRDWRNMPSAVCIILKVPRAILAAFTDDDPLKFFIKFGTPPVHCLVQSSSASTIKPWLNFFPTVQMGFGQLSASGARHSSDFKLHITDDPLGWHGDSPLFVSFRAPASVLLLEPRSAKISFGFQNSLATAKELANRFGPELKVFVTSLGDAEHVHISQDLPNQAGVMFGSGFATKDVAALSNPGARTVVTANADPATGRIASLIGRLDIFSDDLKSALAVGCRIRSVSLSPFNFLISVGKASPLKLDFPIPVMESKCKILLSRNSGYVEVLAPVVAEAWKKTLHSFMYPVLLDNRTPIPWNLPHLNLQALPLLNTSQPRKLKWLDQHVPFMYSKREQALRMDPSLPSLEGERTRANFKASLLTLFRDFAGLPGAHKAHTFGINNFAGGGIQMLVFVSGLRLDLANRTLVLDAAVLPIDRERTPQIDEHLPAPPDPGLGMISVDDAEPRLWKNVLPAWVERCRTWEHRPSCEYAVQGRVPLSVEVGEPVLCRCGNGVLQDRFMAGGANWRVISKQVVRVAISPLFTCPHVDETHDDACRVCNRDRAEGGSSLLTCAKCRTAKYCSSECQRANWKKHKTECTPTRLDSCE</sequence>
<reference evidence="6" key="1">
    <citation type="submission" date="2023-06" db="EMBL/GenBank/DDBJ databases">
        <title>Genome-scale phylogeny and comparative genomics of the fungal order Sordariales.</title>
        <authorList>
            <consortium name="Lawrence Berkeley National Laboratory"/>
            <person name="Hensen N."/>
            <person name="Bonometti L."/>
            <person name="Westerberg I."/>
            <person name="Brannstrom I.O."/>
            <person name="Guillou S."/>
            <person name="Cros-Aarteil S."/>
            <person name="Calhoun S."/>
            <person name="Haridas S."/>
            <person name="Kuo A."/>
            <person name="Mondo S."/>
            <person name="Pangilinan J."/>
            <person name="Riley R."/>
            <person name="Labutti K."/>
            <person name="Andreopoulos B."/>
            <person name="Lipzen A."/>
            <person name="Chen C."/>
            <person name="Yanf M."/>
            <person name="Daum C."/>
            <person name="Ng V."/>
            <person name="Clum A."/>
            <person name="Steindorff A."/>
            <person name="Ohm R."/>
            <person name="Martin F."/>
            <person name="Silar P."/>
            <person name="Natvig D."/>
            <person name="Lalanne C."/>
            <person name="Gautier V."/>
            <person name="Ament-Velasquez S.L."/>
            <person name="Kruys A."/>
            <person name="Hutchinson M.I."/>
            <person name="Powell A.J."/>
            <person name="Barry K."/>
            <person name="Miller A.N."/>
            <person name="Grigoriev I.V."/>
            <person name="Debuchy R."/>
            <person name="Gladieux P."/>
            <person name="Thoren M.H."/>
            <person name="Johannesson H."/>
        </authorList>
    </citation>
    <scope>NUCLEOTIDE SEQUENCE</scope>
    <source>
        <strain evidence="6">8032-3</strain>
    </source>
</reference>
<keyword evidence="3" id="KW-0862">Zinc</keyword>
<keyword evidence="7" id="KW-1185">Reference proteome</keyword>
<evidence type="ECO:0000313" key="6">
    <source>
        <dbReference type="EMBL" id="KAK1764035.1"/>
    </source>
</evidence>
<dbReference type="EMBL" id="MU839023">
    <property type="protein sequence ID" value="KAK1764035.1"/>
    <property type="molecule type" value="Genomic_DNA"/>
</dbReference>
<proteinExistence type="predicted"/>
<evidence type="ECO:0000259" key="5">
    <source>
        <dbReference type="PROSITE" id="PS50865"/>
    </source>
</evidence>
<dbReference type="Proteomes" id="UP001244011">
    <property type="component" value="Unassembled WGS sequence"/>
</dbReference>
<evidence type="ECO:0000256" key="1">
    <source>
        <dbReference type="ARBA" id="ARBA00022723"/>
    </source>
</evidence>
<gene>
    <name evidence="6" type="ORF">QBC33DRAFT_596390</name>
</gene>
<dbReference type="InterPro" id="IPR002893">
    <property type="entry name" value="Znf_MYND"/>
</dbReference>
<dbReference type="RefSeq" id="XP_060280248.1">
    <property type="nucleotide sequence ID" value="XM_060431877.1"/>
</dbReference>
<dbReference type="GeneID" id="85315064"/>
<dbReference type="SUPFAM" id="SSF144232">
    <property type="entry name" value="HIT/MYND zinc finger-like"/>
    <property type="match status" value="1"/>
</dbReference>
<dbReference type="GO" id="GO:0000981">
    <property type="term" value="F:DNA-binding transcription factor activity, RNA polymerase II-specific"/>
    <property type="evidence" value="ECO:0007669"/>
    <property type="project" value="TreeGrafter"/>
</dbReference>
<dbReference type="Gene3D" id="6.10.140.2220">
    <property type="match status" value="1"/>
</dbReference>
<dbReference type="PANTHER" id="PTHR10237">
    <property type="entry name" value="DEFORMED EPIDERMAL AUTOREGULATORY FACTOR 1 HOMOLOG SUPPRESSIN"/>
    <property type="match status" value="1"/>
</dbReference>
<dbReference type="Pfam" id="PF14737">
    <property type="entry name" value="DUF4470"/>
    <property type="match status" value="1"/>
</dbReference>
<dbReference type="Pfam" id="PF01753">
    <property type="entry name" value="zf-MYND"/>
    <property type="match status" value="1"/>
</dbReference>
<comment type="caution">
    <text evidence="6">The sequence shown here is derived from an EMBL/GenBank/DDBJ whole genome shotgun (WGS) entry which is preliminary data.</text>
</comment>
<evidence type="ECO:0000313" key="7">
    <source>
        <dbReference type="Proteomes" id="UP001244011"/>
    </source>
</evidence>
<evidence type="ECO:0000256" key="3">
    <source>
        <dbReference type="ARBA" id="ARBA00022833"/>
    </source>
</evidence>
<evidence type="ECO:0000256" key="2">
    <source>
        <dbReference type="ARBA" id="ARBA00022771"/>
    </source>
</evidence>
<dbReference type="GO" id="GO:0005634">
    <property type="term" value="C:nucleus"/>
    <property type="evidence" value="ECO:0007669"/>
    <property type="project" value="TreeGrafter"/>
</dbReference>
<dbReference type="InterPro" id="IPR024119">
    <property type="entry name" value="TF_DEAF-1"/>
</dbReference>
<protein>
    <recommendedName>
        <fullName evidence="5">MYND-type domain-containing protein</fullName>
    </recommendedName>
</protein>
<evidence type="ECO:0000256" key="4">
    <source>
        <dbReference type="PROSITE-ProRule" id="PRU00134"/>
    </source>
</evidence>
<feature type="domain" description="MYND-type" evidence="5">
    <location>
        <begin position="1099"/>
        <end position="1141"/>
    </location>
</feature>